<evidence type="ECO:0000313" key="8">
    <source>
        <dbReference type="EMBL" id="MFC6439305.1"/>
    </source>
</evidence>
<keyword evidence="5 7" id="KW-1133">Transmembrane helix</keyword>
<gene>
    <name evidence="8" type="ORF">ACFP85_03975</name>
</gene>
<keyword evidence="3" id="KW-1003">Cell membrane</keyword>
<feature type="transmembrane region" description="Helical" evidence="7">
    <location>
        <begin position="139"/>
        <end position="168"/>
    </location>
</feature>
<proteinExistence type="predicted"/>
<protein>
    <submittedName>
        <fullName evidence="8">Energy-coupling factor ABC transporter permease</fullName>
    </submittedName>
</protein>
<keyword evidence="9" id="KW-1185">Reference proteome</keyword>
<dbReference type="Proteomes" id="UP001596364">
    <property type="component" value="Unassembled WGS sequence"/>
</dbReference>
<evidence type="ECO:0000256" key="3">
    <source>
        <dbReference type="ARBA" id="ARBA00022475"/>
    </source>
</evidence>
<evidence type="ECO:0000256" key="6">
    <source>
        <dbReference type="ARBA" id="ARBA00023136"/>
    </source>
</evidence>
<evidence type="ECO:0000256" key="7">
    <source>
        <dbReference type="SAM" id="Phobius"/>
    </source>
</evidence>
<accession>A0ABW1XH03</accession>
<evidence type="ECO:0000256" key="4">
    <source>
        <dbReference type="ARBA" id="ARBA00022692"/>
    </source>
</evidence>
<feature type="transmembrane region" description="Helical" evidence="7">
    <location>
        <begin position="12"/>
        <end position="30"/>
    </location>
</feature>
<organism evidence="8 9">
    <name type="scientific">Pseudobowmanella zhangzhouensis</name>
    <dbReference type="NCBI Taxonomy" id="1537679"/>
    <lineage>
        <taxon>Bacteria</taxon>
        <taxon>Pseudomonadati</taxon>
        <taxon>Pseudomonadota</taxon>
        <taxon>Gammaproteobacteria</taxon>
        <taxon>Alteromonadales</taxon>
        <taxon>Alteromonadaceae</taxon>
    </lineage>
</organism>
<evidence type="ECO:0000256" key="1">
    <source>
        <dbReference type="ARBA" id="ARBA00004651"/>
    </source>
</evidence>
<evidence type="ECO:0000256" key="5">
    <source>
        <dbReference type="ARBA" id="ARBA00022989"/>
    </source>
</evidence>
<name>A0ABW1XH03_9ALTE</name>
<dbReference type="InterPro" id="IPR002751">
    <property type="entry name" value="CbiM/NikMN"/>
</dbReference>
<evidence type="ECO:0000256" key="2">
    <source>
        <dbReference type="ARBA" id="ARBA00022448"/>
    </source>
</evidence>
<reference evidence="9" key="1">
    <citation type="journal article" date="2019" name="Int. J. Syst. Evol. Microbiol.">
        <title>The Global Catalogue of Microorganisms (GCM) 10K type strain sequencing project: providing services to taxonomists for standard genome sequencing and annotation.</title>
        <authorList>
            <consortium name="The Broad Institute Genomics Platform"/>
            <consortium name="The Broad Institute Genome Sequencing Center for Infectious Disease"/>
            <person name="Wu L."/>
            <person name="Ma J."/>
        </authorList>
    </citation>
    <scope>NUCLEOTIDE SEQUENCE [LARGE SCALE GENOMIC DNA]</scope>
    <source>
        <strain evidence="9">CGMCC 1.16031</strain>
    </source>
</reference>
<evidence type="ECO:0000313" key="9">
    <source>
        <dbReference type="Proteomes" id="UP001596364"/>
    </source>
</evidence>
<comment type="caution">
    <text evidence="8">The sequence shown here is derived from an EMBL/GenBank/DDBJ whole genome shotgun (WGS) entry which is preliminary data.</text>
</comment>
<feature type="transmembrane region" description="Helical" evidence="7">
    <location>
        <begin position="180"/>
        <end position="203"/>
    </location>
</feature>
<sequence>MLFLSADAGNLLWLLNAIALIALLFALWTAPWKALIVASARQHLFLGAIFILTFLWGYIYFTLDSRLIFHPLLMTSSALILGSSLTLFVGALALLFATLLGGFTPEFLGINFIVGVITPVLSTHALLKLITASRIKNLFLYTLGAGFGGGMLSIIAVASCSLAISALIDPSLFTLNWENASLYFLLMFPEGFMNGAIVSSLAVMRPELVRTYDDDFYLSRDD</sequence>
<dbReference type="Pfam" id="PF01891">
    <property type="entry name" value="CbiM"/>
    <property type="match status" value="1"/>
</dbReference>
<keyword evidence="4 7" id="KW-0812">Transmembrane</keyword>
<keyword evidence="6 7" id="KW-0472">Membrane</keyword>
<dbReference type="Gene3D" id="1.10.1760.20">
    <property type="match status" value="1"/>
</dbReference>
<feature type="transmembrane region" description="Helical" evidence="7">
    <location>
        <begin position="107"/>
        <end position="127"/>
    </location>
</feature>
<keyword evidence="2" id="KW-0813">Transport</keyword>
<dbReference type="RefSeq" id="WP_131257397.1">
    <property type="nucleotide sequence ID" value="NZ_JBHSUS010000001.1"/>
</dbReference>
<feature type="transmembrane region" description="Helical" evidence="7">
    <location>
        <begin position="73"/>
        <end position="101"/>
    </location>
</feature>
<comment type="subcellular location">
    <subcellularLocation>
        <location evidence="1">Cell membrane</location>
        <topology evidence="1">Multi-pass membrane protein</topology>
    </subcellularLocation>
</comment>
<feature type="transmembrane region" description="Helical" evidence="7">
    <location>
        <begin position="42"/>
        <end position="61"/>
    </location>
</feature>
<dbReference type="EMBL" id="JBHSUS010000001">
    <property type="protein sequence ID" value="MFC6439305.1"/>
    <property type="molecule type" value="Genomic_DNA"/>
</dbReference>